<sequence>MSTPTLDPYLNFDGNCAEAMRFYEKTLGGKLEMMMKMSESPDPSMCPPPGSPAEVADRILHASLLLGQQRILASDTMPGQTYEGQKGVALTLGYQTVDEARKVFDALSPGGRIDMPLAPTFWAEAFGAVVDRFGTCWLVNGGPKDLG</sequence>
<proteinExistence type="predicted"/>
<keyword evidence="3" id="KW-1185">Reference proteome</keyword>
<dbReference type="InterPro" id="IPR004360">
    <property type="entry name" value="Glyas_Fos-R_dOase_dom"/>
</dbReference>
<feature type="domain" description="Glyoxalase/fosfomycin resistance/dioxygenase" evidence="1">
    <location>
        <begin position="7"/>
        <end position="135"/>
    </location>
</feature>
<dbReference type="RefSeq" id="WP_316700927.1">
    <property type="nucleotide sequence ID" value="NZ_CP136336.1"/>
</dbReference>
<dbReference type="EMBL" id="CP136336">
    <property type="protein sequence ID" value="WOB08226.1"/>
    <property type="molecule type" value="Genomic_DNA"/>
</dbReference>
<dbReference type="SUPFAM" id="SSF54593">
    <property type="entry name" value="Glyoxalase/Bleomycin resistance protein/Dihydroxybiphenyl dioxygenase"/>
    <property type="match status" value="1"/>
</dbReference>
<dbReference type="PANTHER" id="PTHR33990:SF1">
    <property type="entry name" value="PROTEIN YJDN"/>
    <property type="match status" value="1"/>
</dbReference>
<dbReference type="CDD" id="cd06588">
    <property type="entry name" value="PhnB_like"/>
    <property type="match status" value="1"/>
</dbReference>
<name>A0ABZ0CUL5_9BURK</name>
<dbReference type="Proteomes" id="UP001303946">
    <property type="component" value="Chromosome"/>
</dbReference>
<protein>
    <submittedName>
        <fullName evidence="2">VOC family protein</fullName>
    </submittedName>
</protein>
<dbReference type="Gene3D" id="3.10.180.10">
    <property type="entry name" value="2,3-Dihydroxybiphenyl 1,2-Dioxygenase, domain 1"/>
    <property type="match status" value="1"/>
</dbReference>
<organism evidence="2 3">
    <name type="scientific">Piscinibacter gummiphilus</name>
    <dbReference type="NCBI Taxonomy" id="946333"/>
    <lineage>
        <taxon>Bacteria</taxon>
        <taxon>Pseudomonadati</taxon>
        <taxon>Pseudomonadota</taxon>
        <taxon>Betaproteobacteria</taxon>
        <taxon>Burkholderiales</taxon>
        <taxon>Sphaerotilaceae</taxon>
        <taxon>Piscinibacter</taxon>
    </lineage>
</organism>
<evidence type="ECO:0000259" key="1">
    <source>
        <dbReference type="Pfam" id="PF00903"/>
    </source>
</evidence>
<gene>
    <name evidence="2" type="ORF">RXV79_25405</name>
</gene>
<dbReference type="Pfam" id="PF00903">
    <property type="entry name" value="Glyoxalase"/>
    <property type="match status" value="1"/>
</dbReference>
<dbReference type="InterPro" id="IPR028973">
    <property type="entry name" value="PhnB-like"/>
</dbReference>
<evidence type="ECO:0000313" key="2">
    <source>
        <dbReference type="EMBL" id="WOB08226.1"/>
    </source>
</evidence>
<dbReference type="InterPro" id="IPR029068">
    <property type="entry name" value="Glyas_Bleomycin-R_OHBP_Dase"/>
</dbReference>
<accession>A0ABZ0CUL5</accession>
<reference evidence="2 3" key="1">
    <citation type="submission" date="2023-10" db="EMBL/GenBank/DDBJ databases">
        <title>Bacteria for the degradation of biodegradable plastic PBAT(Polybutylene adipate terephthalate).</title>
        <authorList>
            <person name="Weon H.-Y."/>
            <person name="Yeon J."/>
        </authorList>
    </citation>
    <scope>NUCLEOTIDE SEQUENCE [LARGE SCALE GENOMIC DNA]</scope>
    <source>
        <strain evidence="2 3">SBD 7-3</strain>
    </source>
</reference>
<dbReference type="PANTHER" id="PTHR33990">
    <property type="entry name" value="PROTEIN YJDN-RELATED"/>
    <property type="match status" value="1"/>
</dbReference>
<evidence type="ECO:0000313" key="3">
    <source>
        <dbReference type="Proteomes" id="UP001303946"/>
    </source>
</evidence>